<proteinExistence type="predicted"/>
<accession>A0AAE0THA7</accession>
<reference evidence="1" key="1">
    <citation type="journal article" date="2021" name="Genome Biol. Evol.">
        <title>A High-Quality Reference Genome for a Parasitic Bivalve with Doubly Uniparental Inheritance (Bivalvia: Unionida).</title>
        <authorList>
            <person name="Smith C.H."/>
        </authorList>
    </citation>
    <scope>NUCLEOTIDE SEQUENCE</scope>
    <source>
        <strain evidence="1">CHS0354</strain>
    </source>
</reference>
<sequence length="126" mass="14569">MEVHEGLTHLQRLYRLLKLVDTYLLSYFRYKDINYTKGSVLRSTMDSMSAEASREYRLRSEYRGQDYSSGAPSHTTRWVYDTDMGCSCWRKHGSRQRLSALLTGGFQRPTISSSTTLPLVLLMMAI</sequence>
<organism evidence="1 2">
    <name type="scientific">Potamilus streckersoni</name>
    <dbReference type="NCBI Taxonomy" id="2493646"/>
    <lineage>
        <taxon>Eukaryota</taxon>
        <taxon>Metazoa</taxon>
        <taxon>Spiralia</taxon>
        <taxon>Lophotrochozoa</taxon>
        <taxon>Mollusca</taxon>
        <taxon>Bivalvia</taxon>
        <taxon>Autobranchia</taxon>
        <taxon>Heteroconchia</taxon>
        <taxon>Palaeoheterodonta</taxon>
        <taxon>Unionida</taxon>
        <taxon>Unionoidea</taxon>
        <taxon>Unionidae</taxon>
        <taxon>Ambleminae</taxon>
        <taxon>Lampsilini</taxon>
        <taxon>Potamilus</taxon>
    </lineage>
</organism>
<protein>
    <submittedName>
        <fullName evidence="1">Uncharacterized protein</fullName>
    </submittedName>
</protein>
<comment type="caution">
    <text evidence="1">The sequence shown here is derived from an EMBL/GenBank/DDBJ whole genome shotgun (WGS) entry which is preliminary data.</text>
</comment>
<name>A0AAE0THA7_9BIVA</name>
<reference evidence="1" key="2">
    <citation type="journal article" date="2021" name="Genome Biol. Evol.">
        <title>Developing a high-quality reference genome for a parasitic bivalve with doubly uniparental inheritance (Bivalvia: Unionida).</title>
        <authorList>
            <person name="Smith C.H."/>
        </authorList>
    </citation>
    <scope>NUCLEOTIDE SEQUENCE</scope>
    <source>
        <strain evidence="1">CHS0354</strain>
        <tissue evidence="1">Mantle</tissue>
    </source>
</reference>
<dbReference type="AlphaFoldDB" id="A0AAE0THA7"/>
<keyword evidence="2" id="KW-1185">Reference proteome</keyword>
<dbReference type="Proteomes" id="UP001195483">
    <property type="component" value="Unassembled WGS sequence"/>
</dbReference>
<gene>
    <name evidence="1" type="ORF">CHS0354_038834</name>
</gene>
<evidence type="ECO:0000313" key="1">
    <source>
        <dbReference type="EMBL" id="KAK3610196.1"/>
    </source>
</evidence>
<dbReference type="EMBL" id="JAEAOA010002259">
    <property type="protein sequence ID" value="KAK3610196.1"/>
    <property type="molecule type" value="Genomic_DNA"/>
</dbReference>
<reference evidence="1" key="3">
    <citation type="submission" date="2023-05" db="EMBL/GenBank/DDBJ databases">
        <authorList>
            <person name="Smith C.H."/>
        </authorList>
    </citation>
    <scope>NUCLEOTIDE SEQUENCE</scope>
    <source>
        <strain evidence="1">CHS0354</strain>
        <tissue evidence="1">Mantle</tissue>
    </source>
</reference>
<evidence type="ECO:0000313" key="2">
    <source>
        <dbReference type="Proteomes" id="UP001195483"/>
    </source>
</evidence>